<evidence type="ECO:0000256" key="2">
    <source>
        <dbReference type="SAM" id="MobiDB-lite"/>
    </source>
</evidence>
<gene>
    <name evidence="3" type="ORF">CYMTET_55643</name>
</gene>
<feature type="region of interest" description="Disordered" evidence="2">
    <location>
        <begin position="180"/>
        <end position="228"/>
    </location>
</feature>
<feature type="compositionally biased region" description="Basic and acidic residues" evidence="2">
    <location>
        <begin position="201"/>
        <end position="210"/>
    </location>
</feature>
<dbReference type="Gene3D" id="1.25.40.20">
    <property type="entry name" value="Ankyrin repeat-containing domain"/>
    <property type="match status" value="1"/>
</dbReference>
<evidence type="ECO:0000256" key="1">
    <source>
        <dbReference type="PROSITE-ProRule" id="PRU00023"/>
    </source>
</evidence>
<keyword evidence="1" id="KW-0040">ANK repeat</keyword>
<dbReference type="InterPro" id="IPR036770">
    <property type="entry name" value="Ankyrin_rpt-contain_sf"/>
</dbReference>
<evidence type="ECO:0000313" key="3">
    <source>
        <dbReference type="EMBL" id="KAK3234106.1"/>
    </source>
</evidence>
<comment type="caution">
    <text evidence="3">The sequence shown here is derived from an EMBL/GenBank/DDBJ whole genome shotgun (WGS) entry which is preliminary data.</text>
</comment>
<sequence length="228" mass="23667">MGADVNAGKGQRALHLAAKNGLREAVRHLLEAGAELGHADDDSALPACLACVAGNVETVRSMKEIGTNFGGAVQWAEARGLCFSAEILQLLARAATAEASAREAVTKLQGHEGERTWGAPKAVVEGGVSVYFVNGPDGRACAVREGEVHRHNNFSVQVNAAGELWYHCLAGTCPGGRRLQPPRAVDEGAEHAGAPAAVQQKEADKRRRIDAGGSAPDAAEMGSCGVDD</sequence>
<dbReference type="Pfam" id="PF12796">
    <property type="entry name" value="Ank_2"/>
    <property type="match status" value="1"/>
</dbReference>
<dbReference type="AlphaFoldDB" id="A0AAE0BCY5"/>
<feature type="repeat" description="ANK" evidence="1">
    <location>
        <begin position="9"/>
        <end position="41"/>
    </location>
</feature>
<dbReference type="Proteomes" id="UP001190700">
    <property type="component" value="Unassembled WGS sequence"/>
</dbReference>
<organism evidence="3 4">
    <name type="scientific">Cymbomonas tetramitiformis</name>
    <dbReference type="NCBI Taxonomy" id="36881"/>
    <lineage>
        <taxon>Eukaryota</taxon>
        <taxon>Viridiplantae</taxon>
        <taxon>Chlorophyta</taxon>
        <taxon>Pyramimonadophyceae</taxon>
        <taxon>Pyramimonadales</taxon>
        <taxon>Pyramimonadaceae</taxon>
        <taxon>Cymbomonas</taxon>
    </lineage>
</organism>
<dbReference type="EMBL" id="LGRX02035557">
    <property type="protein sequence ID" value="KAK3234106.1"/>
    <property type="molecule type" value="Genomic_DNA"/>
</dbReference>
<dbReference type="SUPFAM" id="SSF48403">
    <property type="entry name" value="Ankyrin repeat"/>
    <property type="match status" value="1"/>
</dbReference>
<dbReference type="PROSITE" id="PS50088">
    <property type="entry name" value="ANK_REPEAT"/>
    <property type="match status" value="1"/>
</dbReference>
<proteinExistence type="predicted"/>
<dbReference type="InterPro" id="IPR002110">
    <property type="entry name" value="Ankyrin_rpt"/>
</dbReference>
<name>A0AAE0BCY5_9CHLO</name>
<accession>A0AAE0BCY5</accession>
<dbReference type="PROSITE" id="PS50297">
    <property type="entry name" value="ANK_REP_REGION"/>
    <property type="match status" value="1"/>
</dbReference>
<keyword evidence="4" id="KW-1185">Reference proteome</keyword>
<reference evidence="3 4" key="1">
    <citation type="journal article" date="2015" name="Genome Biol. Evol.">
        <title>Comparative Genomics of a Bacterivorous Green Alga Reveals Evolutionary Causalities and Consequences of Phago-Mixotrophic Mode of Nutrition.</title>
        <authorList>
            <person name="Burns J.A."/>
            <person name="Paasch A."/>
            <person name="Narechania A."/>
            <person name="Kim E."/>
        </authorList>
    </citation>
    <scope>NUCLEOTIDE SEQUENCE [LARGE SCALE GENOMIC DNA]</scope>
    <source>
        <strain evidence="3 4">PLY_AMNH</strain>
    </source>
</reference>
<protein>
    <submittedName>
        <fullName evidence="3">Uncharacterized protein</fullName>
    </submittedName>
</protein>
<evidence type="ECO:0000313" key="4">
    <source>
        <dbReference type="Proteomes" id="UP001190700"/>
    </source>
</evidence>